<evidence type="ECO:0000256" key="13">
    <source>
        <dbReference type="SAM" id="Phobius"/>
    </source>
</evidence>
<protein>
    <recommendedName>
        <fullName evidence="12">ATP synthase complex subunit 8</fullName>
    </recommendedName>
</protein>
<reference evidence="14" key="1">
    <citation type="journal article" date="2019" name="Mitochondrial DNA Part B Resour">
        <title>The complete mitochondrial genome of Pseudohelice subquadrata (Dana, 1851) (Crustacea: Decapoda: Varunidae).</title>
        <authorList>
            <person name="Kim H.S."/>
            <person name="Kim K.-Y."/>
            <person name="Lee S.-H."/>
            <person name="Hong S.-S."/>
            <person name="Cho I.-Y."/>
            <person name="Yi C.H."/>
            <person name="Kim I.H."/>
            <person name="Yoon M."/>
            <person name="Kim M.-S."/>
        </authorList>
    </citation>
    <scope>NUCLEOTIDE SEQUENCE</scope>
</reference>
<name>A0A4Y5RVG2_9EUCA</name>
<keyword evidence="11 13" id="KW-0472">Membrane</keyword>
<dbReference type="GO" id="GO:0045259">
    <property type="term" value="C:proton-transporting ATP synthase complex"/>
    <property type="evidence" value="ECO:0007669"/>
    <property type="project" value="UniProtKB-KW"/>
</dbReference>
<evidence type="ECO:0000256" key="1">
    <source>
        <dbReference type="ARBA" id="ARBA00004304"/>
    </source>
</evidence>
<evidence type="ECO:0000256" key="3">
    <source>
        <dbReference type="ARBA" id="ARBA00011291"/>
    </source>
</evidence>
<evidence type="ECO:0000313" key="14">
    <source>
        <dbReference type="EMBL" id="QCZ36090.1"/>
    </source>
</evidence>
<gene>
    <name evidence="14" type="primary">ATP8</name>
</gene>
<feature type="transmembrane region" description="Helical" evidence="13">
    <location>
        <begin position="6"/>
        <end position="29"/>
    </location>
</feature>
<evidence type="ECO:0000256" key="12">
    <source>
        <dbReference type="RuleBase" id="RU003661"/>
    </source>
</evidence>
<dbReference type="GO" id="GO:0015986">
    <property type="term" value="P:proton motive force-driven ATP synthesis"/>
    <property type="evidence" value="ECO:0007669"/>
    <property type="project" value="InterPro"/>
</dbReference>
<dbReference type="AlphaFoldDB" id="A0A4Y5RVG2"/>
<comment type="subcellular location">
    <subcellularLocation>
        <location evidence="1 12">Mitochondrion membrane</location>
        <topology evidence="1 12">Single-pass membrane protein</topology>
    </subcellularLocation>
</comment>
<evidence type="ECO:0000256" key="8">
    <source>
        <dbReference type="ARBA" id="ARBA00022989"/>
    </source>
</evidence>
<dbReference type="RefSeq" id="YP_009648772.1">
    <property type="nucleotide sequence ID" value="NC_042685.1"/>
</dbReference>
<dbReference type="CTD" id="4509"/>
<keyword evidence="4 12" id="KW-0813">Transport</keyword>
<keyword evidence="9 12" id="KW-0406">Ion transport</keyword>
<dbReference type="EMBL" id="MH718959">
    <property type="protein sequence ID" value="QCZ36090.1"/>
    <property type="molecule type" value="Genomic_DNA"/>
</dbReference>
<geneLocation type="mitochondrion" evidence="14"/>
<evidence type="ECO:0000256" key="7">
    <source>
        <dbReference type="ARBA" id="ARBA00022781"/>
    </source>
</evidence>
<dbReference type="GO" id="GO:0031966">
    <property type="term" value="C:mitochondrial membrane"/>
    <property type="evidence" value="ECO:0007669"/>
    <property type="project" value="UniProtKB-SubCell"/>
</dbReference>
<evidence type="ECO:0000256" key="9">
    <source>
        <dbReference type="ARBA" id="ARBA00023065"/>
    </source>
</evidence>
<dbReference type="GeneID" id="40493286"/>
<keyword evidence="8 13" id="KW-1133">Transmembrane helix</keyword>
<organism evidence="14">
    <name type="scientific">Pseudohelice subquadrata</name>
    <dbReference type="NCBI Taxonomy" id="456398"/>
    <lineage>
        <taxon>Eukaryota</taxon>
        <taxon>Metazoa</taxon>
        <taxon>Ecdysozoa</taxon>
        <taxon>Arthropoda</taxon>
        <taxon>Crustacea</taxon>
        <taxon>Multicrustacea</taxon>
        <taxon>Malacostraca</taxon>
        <taxon>Eumalacostraca</taxon>
        <taxon>Eucarida</taxon>
        <taxon>Decapoda</taxon>
        <taxon>Pleocyemata</taxon>
        <taxon>Brachyura</taxon>
        <taxon>Eubrachyura</taxon>
        <taxon>Grapsoidea</taxon>
        <taxon>Varunidae</taxon>
        <taxon>Pseudohelice</taxon>
    </lineage>
</organism>
<comment type="subunit">
    <text evidence="3">F-type ATPases have 2 components, CF(1) - the catalytic core - and CF(0) - the membrane proton channel.</text>
</comment>
<proteinExistence type="inferred from homology"/>
<evidence type="ECO:0000256" key="10">
    <source>
        <dbReference type="ARBA" id="ARBA00023128"/>
    </source>
</evidence>
<dbReference type="InterPro" id="IPR001421">
    <property type="entry name" value="ATP8_metazoa"/>
</dbReference>
<keyword evidence="5 12" id="KW-0138">CF(0)</keyword>
<evidence type="ECO:0000256" key="4">
    <source>
        <dbReference type="ARBA" id="ARBA00022448"/>
    </source>
</evidence>
<evidence type="ECO:0000256" key="6">
    <source>
        <dbReference type="ARBA" id="ARBA00022692"/>
    </source>
</evidence>
<keyword evidence="6 12" id="KW-0812">Transmembrane</keyword>
<dbReference type="GO" id="GO:0015078">
    <property type="term" value="F:proton transmembrane transporter activity"/>
    <property type="evidence" value="ECO:0007669"/>
    <property type="project" value="InterPro"/>
</dbReference>
<keyword evidence="7 12" id="KW-0375">Hydrogen ion transport</keyword>
<keyword evidence="10 12" id="KW-0496">Mitochondrion</keyword>
<evidence type="ECO:0000256" key="2">
    <source>
        <dbReference type="ARBA" id="ARBA00008892"/>
    </source>
</evidence>
<accession>A0A4Y5RVG2</accession>
<dbReference type="Pfam" id="PF00895">
    <property type="entry name" value="ATP-synt_8"/>
    <property type="match status" value="1"/>
</dbReference>
<sequence>MPQMAPIYWLFMLFFFLLSFFLFLMFNYFSKPFSKIFSTLEEKKPLIFKLWKL</sequence>
<comment type="similarity">
    <text evidence="2 12">Belongs to the ATPase protein 8 family.</text>
</comment>
<evidence type="ECO:0000256" key="11">
    <source>
        <dbReference type="ARBA" id="ARBA00023136"/>
    </source>
</evidence>
<evidence type="ECO:0000256" key="5">
    <source>
        <dbReference type="ARBA" id="ARBA00022547"/>
    </source>
</evidence>